<comment type="caution">
    <text evidence="14">The sequence shown here is derived from an EMBL/GenBank/DDBJ whole genome shotgun (WGS) entry which is preliminary data.</text>
</comment>
<reference evidence="14" key="1">
    <citation type="submission" date="2016-04" db="EMBL/GenBank/DDBJ databases">
        <authorList>
            <person name="Nguyen H.D."/>
            <person name="Kesanakurti P."/>
            <person name="Cullis J."/>
            <person name="Levesque C.A."/>
            <person name="Hambleton S."/>
        </authorList>
    </citation>
    <scope>NUCLEOTIDE SEQUENCE</scope>
    <source>
        <strain evidence="14">DAOMC 238032</strain>
    </source>
</reference>
<keyword evidence="7 10" id="KW-1133">Transmembrane helix</keyword>
<feature type="transmembrane region" description="Helical" evidence="10">
    <location>
        <begin position="194"/>
        <end position="218"/>
    </location>
</feature>
<feature type="compositionally biased region" description="Basic and acidic residues" evidence="11">
    <location>
        <begin position="379"/>
        <end position="388"/>
    </location>
</feature>
<keyword evidence="12" id="KW-0732">Signal</keyword>
<evidence type="ECO:0000256" key="1">
    <source>
        <dbReference type="ARBA" id="ARBA00004477"/>
    </source>
</evidence>
<comment type="similarity">
    <text evidence="2">Belongs to the glycosyltransferase 22 family. PIGB subfamily.</text>
</comment>
<evidence type="ECO:0000313" key="16">
    <source>
        <dbReference type="Proteomes" id="UP000836402"/>
    </source>
</evidence>
<feature type="region of interest" description="Disordered" evidence="11">
    <location>
        <begin position="379"/>
        <end position="400"/>
    </location>
</feature>
<reference evidence="14" key="2">
    <citation type="journal article" date="2019" name="IMA Fungus">
        <title>Genome sequencing and comparison of five Tilletia species to identify candidate genes for the detection of regulated species infecting wheat.</title>
        <authorList>
            <person name="Nguyen H.D.T."/>
            <person name="Sultana T."/>
            <person name="Kesanakurti P."/>
            <person name="Hambleton S."/>
        </authorList>
    </citation>
    <scope>NUCLEOTIDE SEQUENCE</scope>
    <source>
        <strain evidence="14">DAOMC 238032</strain>
    </source>
</reference>
<comment type="caution">
    <text evidence="10">Lacks conserved residue(s) required for the propagation of feature annotation.</text>
</comment>
<keyword evidence="4" id="KW-0808">Transferase</keyword>
<dbReference type="EMBL" id="CAJHJG010002046">
    <property type="protein sequence ID" value="CAD6916877.1"/>
    <property type="molecule type" value="Genomic_DNA"/>
</dbReference>
<evidence type="ECO:0000313" key="13">
    <source>
        <dbReference type="EMBL" id="CAD6916877.1"/>
    </source>
</evidence>
<evidence type="ECO:0000256" key="4">
    <source>
        <dbReference type="ARBA" id="ARBA00022679"/>
    </source>
</evidence>
<proteinExistence type="inferred from homology"/>
<dbReference type="Pfam" id="PF03901">
    <property type="entry name" value="Glyco_transf_22"/>
    <property type="match status" value="2"/>
</dbReference>
<sequence length="678" mass="75557">MSVRLLLVLLIAFRLLNATLTQTYFQPDEFWQSLEVAHRIVFGYGYSTWEWRDGRATAAAAAATATGAVSWWDSVVVGSPVRSIAYPSLFVPLYWTLKVLKLDDTFLLTLGPRLVQAVFAGLGDWYAFRLGRKVTSERTAWIFLVLTCTSPYALHTATRTFSNSLEASLTSAALFHWPSSSASSRRQVNLGPSLFFIGLTFLIRPTSAILWIFLGVELLLRSSPSKAPRIITQCIFAVLASLVVQIGLDSWFYGRLTITPLSFLAVNVLGESPVSLFYGQSASHYYLTQGLPVVCTVLTPWVIVGWVLVSTLGLRGSVKIEIEELREPGTIRLFSWAAAWVTLCMSALGHKEWRFLQQLGPLWLLFAAVVLNQRRGEQERAELKRSNDRPPSTTSATTTRQTLSFQVRQAWRDLCVGGRRPRPQTIHQQPTTSTPSSTRPPTRTSALPPWALTLLNNLPPLPYLLLAQVPLTAYLLLAHGRGQMQVMRFLHAQGGGEEGVRSVGFLMPCHSTPWQAWMHLPHLEGGREGMGSENGSGNGERAWFLSCEPPLHNEDLKTYRDQTRVFFDDPFKYLSTRFPPAVDPHFPPSPSVPSPEQAGGAKNNDDNGWSHTWPSHLVLFETSLSHRRGGKEEGESVGDLLKGKGYGTVKRLWNGFGSDDENRWGDVLVLRWQGEGKP</sequence>
<name>A0A177UKG7_9BASI</name>
<dbReference type="PANTHER" id="PTHR22760">
    <property type="entry name" value="GLYCOSYLTRANSFERASE"/>
    <property type="match status" value="1"/>
</dbReference>
<evidence type="ECO:0000256" key="11">
    <source>
        <dbReference type="SAM" id="MobiDB-lite"/>
    </source>
</evidence>
<comment type="subcellular location">
    <subcellularLocation>
        <location evidence="1 10">Endoplasmic reticulum membrane</location>
        <topology evidence="1 10">Multi-pass membrane protein</topology>
    </subcellularLocation>
</comment>
<evidence type="ECO:0000256" key="3">
    <source>
        <dbReference type="ARBA" id="ARBA00022676"/>
    </source>
</evidence>
<accession>A0A177UKG7</accession>
<feature type="signal peptide" evidence="12">
    <location>
        <begin position="1"/>
        <end position="18"/>
    </location>
</feature>
<evidence type="ECO:0000256" key="5">
    <source>
        <dbReference type="ARBA" id="ARBA00022692"/>
    </source>
</evidence>
<dbReference type="GO" id="GO:0000026">
    <property type="term" value="F:alpha-1,2-mannosyltransferase activity"/>
    <property type="evidence" value="ECO:0007669"/>
    <property type="project" value="TreeGrafter"/>
</dbReference>
<dbReference type="Proteomes" id="UP000836402">
    <property type="component" value="Unassembled WGS sequence"/>
</dbReference>
<dbReference type="Proteomes" id="UP000077671">
    <property type="component" value="Unassembled WGS sequence"/>
</dbReference>
<dbReference type="GO" id="GO:0006506">
    <property type="term" value="P:GPI anchor biosynthetic process"/>
    <property type="evidence" value="ECO:0007669"/>
    <property type="project" value="TreeGrafter"/>
</dbReference>
<keyword evidence="5 10" id="KW-0812">Transmembrane</keyword>
<evidence type="ECO:0000313" key="15">
    <source>
        <dbReference type="Proteomes" id="UP000077671"/>
    </source>
</evidence>
<keyword evidence="8 10" id="KW-0472">Membrane</keyword>
<keyword evidence="16" id="KW-1185">Reference proteome</keyword>
<feature type="compositionally biased region" description="Pro residues" evidence="11">
    <location>
        <begin position="582"/>
        <end position="593"/>
    </location>
</feature>
<dbReference type="EC" id="2.4.1.-" evidence="10"/>
<evidence type="ECO:0000256" key="7">
    <source>
        <dbReference type="ARBA" id="ARBA00022989"/>
    </source>
</evidence>
<organism evidence="14 15">
    <name type="scientific">Tilletia caries</name>
    <name type="common">wheat bunt fungus</name>
    <dbReference type="NCBI Taxonomy" id="13290"/>
    <lineage>
        <taxon>Eukaryota</taxon>
        <taxon>Fungi</taxon>
        <taxon>Dikarya</taxon>
        <taxon>Basidiomycota</taxon>
        <taxon>Ustilaginomycotina</taxon>
        <taxon>Exobasidiomycetes</taxon>
        <taxon>Tilletiales</taxon>
        <taxon>Tilletiaceae</taxon>
        <taxon>Tilletia</taxon>
    </lineage>
</organism>
<reference evidence="13" key="3">
    <citation type="submission" date="2020-10" db="EMBL/GenBank/DDBJ databases">
        <authorList>
            <person name="Sedaghatjoo S."/>
        </authorList>
    </citation>
    <scope>NUCLEOTIDE SEQUENCE</scope>
    <source>
        <strain evidence="13">AZH3</strain>
    </source>
</reference>
<evidence type="ECO:0000256" key="9">
    <source>
        <dbReference type="ARBA" id="ARBA00024708"/>
    </source>
</evidence>
<feature type="transmembrane region" description="Helical" evidence="10">
    <location>
        <begin position="290"/>
        <end position="309"/>
    </location>
</feature>
<dbReference type="PANTHER" id="PTHR22760:SF4">
    <property type="entry name" value="GPI MANNOSYLTRANSFERASE 3"/>
    <property type="match status" value="1"/>
</dbReference>
<evidence type="ECO:0000256" key="12">
    <source>
        <dbReference type="SAM" id="SignalP"/>
    </source>
</evidence>
<evidence type="ECO:0000256" key="10">
    <source>
        <dbReference type="RuleBase" id="RU363075"/>
    </source>
</evidence>
<protein>
    <recommendedName>
        <fullName evidence="10">Mannosyltransferase</fullName>
        <ecNumber evidence="10">2.4.1.-</ecNumber>
    </recommendedName>
</protein>
<feature type="transmembrane region" description="Helical" evidence="10">
    <location>
        <begin position="230"/>
        <end position="248"/>
    </location>
</feature>
<feature type="chain" id="PRO_5043937995" description="Mannosyltransferase" evidence="12">
    <location>
        <begin position="19"/>
        <end position="678"/>
    </location>
</feature>
<comment type="function">
    <text evidence="9">Mannosyltransferase involved in glycosylphosphatidylinositol-anchor biosynthesis. Transfers the third mannose to Man2-GlcN-acyl-PI during GPI precursor assembly.</text>
</comment>
<dbReference type="GO" id="GO:0005789">
    <property type="term" value="C:endoplasmic reticulum membrane"/>
    <property type="evidence" value="ECO:0007669"/>
    <property type="project" value="UniProtKB-SubCell"/>
</dbReference>
<feature type="transmembrane region" description="Helical" evidence="10">
    <location>
        <begin position="260"/>
        <end position="278"/>
    </location>
</feature>
<evidence type="ECO:0000256" key="2">
    <source>
        <dbReference type="ARBA" id="ARBA00006065"/>
    </source>
</evidence>
<evidence type="ECO:0000256" key="8">
    <source>
        <dbReference type="ARBA" id="ARBA00023136"/>
    </source>
</evidence>
<keyword evidence="6 10" id="KW-0256">Endoplasmic reticulum</keyword>
<evidence type="ECO:0000256" key="6">
    <source>
        <dbReference type="ARBA" id="ARBA00022824"/>
    </source>
</evidence>
<dbReference type="AlphaFoldDB" id="A0A177UKG7"/>
<feature type="region of interest" description="Disordered" evidence="11">
    <location>
        <begin position="418"/>
        <end position="445"/>
    </location>
</feature>
<dbReference type="InterPro" id="IPR005599">
    <property type="entry name" value="GPI_mannosylTrfase"/>
</dbReference>
<keyword evidence="3 10" id="KW-0328">Glycosyltransferase</keyword>
<feature type="compositionally biased region" description="Low complexity" evidence="11">
    <location>
        <begin position="430"/>
        <end position="445"/>
    </location>
</feature>
<feature type="region of interest" description="Disordered" evidence="11">
    <location>
        <begin position="582"/>
        <end position="608"/>
    </location>
</feature>
<dbReference type="EMBL" id="LWDD02000436">
    <property type="protein sequence ID" value="KAE8260980.1"/>
    <property type="molecule type" value="Genomic_DNA"/>
</dbReference>
<gene>
    <name evidence="14" type="ORF">A4X03_0g3648</name>
    <name evidence="13" type="ORF">JKIAZH3_G1426</name>
</gene>
<evidence type="ECO:0000313" key="14">
    <source>
        <dbReference type="EMBL" id="KAE8260980.1"/>
    </source>
</evidence>